<dbReference type="RefSeq" id="WP_167475655.1">
    <property type="nucleotide sequence ID" value="NZ_CP046172.1"/>
</dbReference>
<evidence type="ECO:0000313" key="7">
    <source>
        <dbReference type="Proteomes" id="UP000503540"/>
    </source>
</evidence>
<dbReference type="PANTHER" id="PTHR30055:SF151">
    <property type="entry name" value="TRANSCRIPTIONAL REGULATORY PROTEIN"/>
    <property type="match status" value="1"/>
</dbReference>
<dbReference type="PROSITE" id="PS50977">
    <property type="entry name" value="HTH_TETR_2"/>
    <property type="match status" value="1"/>
</dbReference>
<dbReference type="PANTHER" id="PTHR30055">
    <property type="entry name" value="HTH-TYPE TRANSCRIPTIONAL REGULATOR RUTR"/>
    <property type="match status" value="1"/>
</dbReference>
<gene>
    <name evidence="6" type="ORF">F5544_26050</name>
</gene>
<sequence length="252" mass="26820">MADLPDDLVRLWRLPTGSGLGRPAALDTDRVVRTAVELADQSGLTGATLPKIAERLGVTPMSLYRYIGSKDELLVLMGDMAFVPDIGHAPRSWRAGLHGWAAGLWRAYRAHPWLAELPVSGPPRGPNAIAWMDAGLRAMRDIGLDRMTKVGILTLLGGYVNMAARMAQQLEQGWRAGGAVDPAGAAADYGREMNALIEPSRFPDAAELFSSGVFGSSAAPATRAPADPAEANFVFGLEVILDGVESMVSGER</sequence>
<dbReference type="AlphaFoldDB" id="A0A6G9YIQ1"/>
<protein>
    <submittedName>
        <fullName evidence="6">TetR family transcriptional regulator</fullName>
    </submittedName>
</protein>
<dbReference type="InterPro" id="IPR009057">
    <property type="entry name" value="Homeodomain-like_sf"/>
</dbReference>
<feature type="DNA-binding region" description="H-T-H motif" evidence="4">
    <location>
        <begin position="48"/>
        <end position="67"/>
    </location>
</feature>
<dbReference type="InterPro" id="IPR036271">
    <property type="entry name" value="Tet_transcr_reg_TetR-rel_C_sf"/>
</dbReference>
<dbReference type="EMBL" id="CP046172">
    <property type="protein sequence ID" value="QIS13064.1"/>
    <property type="molecule type" value="Genomic_DNA"/>
</dbReference>
<dbReference type="GO" id="GO:0000976">
    <property type="term" value="F:transcription cis-regulatory region binding"/>
    <property type="evidence" value="ECO:0007669"/>
    <property type="project" value="TreeGrafter"/>
</dbReference>
<dbReference type="PRINTS" id="PR00455">
    <property type="entry name" value="HTHTETR"/>
</dbReference>
<evidence type="ECO:0000313" key="6">
    <source>
        <dbReference type="EMBL" id="QIS13064.1"/>
    </source>
</evidence>
<evidence type="ECO:0000256" key="3">
    <source>
        <dbReference type="ARBA" id="ARBA00023163"/>
    </source>
</evidence>
<keyword evidence="7" id="KW-1185">Reference proteome</keyword>
<evidence type="ECO:0000256" key="4">
    <source>
        <dbReference type="PROSITE-ProRule" id="PRU00335"/>
    </source>
</evidence>
<dbReference type="InterPro" id="IPR001647">
    <property type="entry name" value="HTH_TetR"/>
</dbReference>
<proteinExistence type="predicted"/>
<evidence type="ECO:0000256" key="2">
    <source>
        <dbReference type="ARBA" id="ARBA00023125"/>
    </source>
</evidence>
<dbReference type="Pfam" id="PF02909">
    <property type="entry name" value="TetR_C_1"/>
    <property type="match status" value="1"/>
</dbReference>
<reference evidence="6 7" key="1">
    <citation type="journal article" date="2019" name="ACS Chem. Biol.">
        <title>Identification and Mobilization of a Cryptic Antibiotic Biosynthesis Gene Locus from a Human-Pathogenic Nocardia Isolate.</title>
        <authorList>
            <person name="Herisse M."/>
            <person name="Ishida K."/>
            <person name="Porter J.L."/>
            <person name="Howden B."/>
            <person name="Hertweck C."/>
            <person name="Stinear T.P."/>
            <person name="Pidot S.J."/>
        </authorList>
    </citation>
    <scope>NUCLEOTIDE SEQUENCE [LARGE SCALE GENOMIC DNA]</scope>
    <source>
        <strain evidence="6 7">AUSMDU00012717</strain>
    </source>
</reference>
<name>A0A6G9YIQ1_9NOCA</name>
<dbReference type="Gene3D" id="1.10.357.10">
    <property type="entry name" value="Tetracycline Repressor, domain 2"/>
    <property type="match status" value="1"/>
</dbReference>
<keyword evidence="1" id="KW-0805">Transcription regulation</keyword>
<keyword evidence="2 4" id="KW-0238">DNA-binding</keyword>
<dbReference type="InterPro" id="IPR050109">
    <property type="entry name" value="HTH-type_TetR-like_transc_reg"/>
</dbReference>
<dbReference type="SUPFAM" id="SSF46689">
    <property type="entry name" value="Homeodomain-like"/>
    <property type="match status" value="1"/>
</dbReference>
<evidence type="ECO:0000259" key="5">
    <source>
        <dbReference type="PROSITE" id="PS50977"/>
    </source>
</evidence>
<dbReference type="GO" id="GO:0045892">
    <property type="term" value="P:negative regulation of DNA-templated transcription"/>
    <property type="evidence" value="ECO:0007669"/>
    <property type="project" value="InterPro"/>
</dbReference>
<feature type="domain" description="HTH tetR-type" evidence="5">
    <location>
        <begin position="25"/>
        <end position="85"/>
    </location>
</feature>
<accession>A0A6G9YIQ1</accession>
<organism evidence="6 7">
    <name type="scientific">Nocardia arthritidis</name>
    <dbReference type="NCBI Taxonomy" id="228602"/>
    <lineage>
        <taxon>Bacteria</taxon>
        <taxon>Bacillati</taxon>
        <taxon>Actinomycetota</taxon>
        <taxon>Actinomycetes</taxon>
        <taxon>Mycobacteriales</taxon>
        <taxon>Nocardiaceae</taxon>
        <taxon>Nocardia</taxon>
    </lineage>
</organism>
<dbReference type="SUPFAM" id="SSF48498">
    <property type="entry name" value="Tetracyclin repressor-like, C-terminal domain"/>
    <property type="match status" value="1"/>
</dbReference>
<dbReference type="KEGG" id="nah:F5544_26050"/>
<evidence type="ECO:0000256" key="1">
    <source>
        <dbReference type="ARBA" id="ARBA00023015"/>
    </source>
</evidence>
<dbReference type="Gene3D" id="1.10.10.60">
    <property type="entry name" value="Homeodomain-like"/>
    <property type="match status" value="1"/>
</dbReference>
<dbReference type="InterPro" id="IPR004111">
    <property type="entry name" value="Repressor_TetR_C"/>
</dbReference>
<keyword evidence="3" id="KW-0804">Transcription</keyword>
<dbReference type="Pfam" id="PF00440">
    <property type="entry name" value="TetR_N"/>
    <property type="match status" value="1"/>
</dbReference>
<dbReference type="Proteomes" id="UP000503540">
    <property type="component" value="Chromosome"/>
</dbReference>
<dbReference type="GO" id="GO:0003700">
    <property type="term" value="F:DNA-binding transcription factor activity"/>
    <property type="evidence" value="ECO:0007669"/>
    <property type="project" value="TreeGrafter"/>
</dbReference>